<organism evidence="2">
    <name type="scientific">Schizophyllum commune (strain H4-8 / FGSC 9210)</name>
    <name type="common">Split gill fungus</name>
    <dbReference type="NCBI Taxonomy" id="578458"/>
    <lineage>
        <taxon>Eukaryota</taxon>
        <taxon>Fungi</taxon>
        <taxon>Dikarya</taxon>
        <taxon>Basidiomycota</taxon>
        <taxon>Agaricomycotina</taxon>
        <taxon>Agaricomycetes</taxon>
        <taxon>Agaricomycetidae</taxon>
        <taxon>Agaricales</taxon>
        <taxon>Schizophyllaceae</taxon>
        <taxon>Schizophyllum</taxon>
    </lineage>
</organism>
<dbReference type="VEuPathDB" id="FungiDB:SCHCODRAFT_02673651"/>
<evidence type="ECO:0000313" key="1">
    <source>
        <dbReference type="EMBL" id="EFI91666.1"/>
    </source>
</evidence>
<dbReference type="HOGENOM" id="CLU_1682178_0_0_1"/>
<dbReference type="EMBL" id="GL377316">
    <property type="protein sequence ID" value="EFI91666.1"/>
    <property type="molecule type" value="Genomic_DNA"/>
</dbReference>
<keyword evidence="2" id="KW-1185">Reference proteome</keyword>
<gene>
    <name evidence="1" type="ORF">SCHCODRAFT_83548</name>
</gene>
<sequence>MSDIARAAASVDLTHRVKFTLLPLPRPASRSVLAHRRYPFIPGRFTALRTHLRRGWHPRSINRLCLRGGSAASASNCVSKTSGNDPYLEFDLWGCASARSTGPELDSSTGTRWSPLPSALFSLSATPRTTSDIRRPRMFSGARTPLYRRAFTAYSLE</sequence>
<dbReference type="AlphaFoldDB" id="D8QK83"/>
<name>D8QK83_SCHCM</name>
<protein>
    <submittedName>
        <fullName evidence="1">Expressed protein</fullName>
    </submittedName>
</protein>
<proteinExistence type="predicted"/>
<evidence type="ECO:0000313" key="2">
    <source>
        <dbReference type="Proteomes" id="UP000007431"/>
    </source>
</evidence>
<accession>D8QK83</accession>
<reference evidence="1 2" key="1">
    <citation type="journal article" date="2010" name="Nat. Biotechnol.">
        <title>Genome sequence of the model mushroom Schizophyllum commune.</title>
        <authorList>
            <person name="Ohm R.A."/>
            <person name="de Jong J.F."/>
            <person name="Lugones L.G."/>
            <person name="Aerts A."/>
            <person name="Kothe E."/>
            <person name="Stajich J.E."/>
            <person name="de Vries R.P."/>
            <person name="Record E."/>
            <person name="Levasseur A."/>
            <person name="Baker S.E."/>
            <person name="Bartholomew K.A."/>
            <person name="Coutinho P.M."/>
            <person name="Erdmann S."/>
            <person name="Fowler T.J."/>
            <person name="Gathman A.C."/>
            <person name="Lombard V."/>
            <person name="Henrissat B."/>
            <person name="Knabe N."/>
            <person name="Kuees U."/>
            <person name="Lilly W.W."/>
            <person name="Lindquist E."/>
            <person name="Lucas S."/>
            <person name="Magnuson J.K."/>
            <person name="Piumi F."/>
            <person name="Raudaskoski M."/>
            <person name="Salamov A."/>
            <person name="Schmutz J."/>
            <person name="Schwarze F.W.M.R."/>
            <person name="vanKuyk P.A."/>
            <person name="Horton J.S."/>
            <person name="Grigoriev I.V."/>
            <person name="Woesten H.A.B."/>
        </authorList>
    </citation>
    <scope>NUCLEOTIDE SEQUENCE [LARGE SCALE GENOMIC DNA]</scope>
    <source>
        <strain evidence="2">H4-8 / FGSC 9210</strain>
    </source>
</reference>
<feature type="non-terminal residue" evidence="1">
    <location>
        <position position="157"/>
    </location>
</feature>
<dbReference type="Proteomes" id="UP000007431">
    <property type="component" value="Unassembled WGS sequence"/>
</dbReference>
<dbReference type="InParanoid" id="D8QK83"/>